<dbReference type="AlphaFoldDB" id="A0A2N8ZN46"/>
<keyword evidence="3" id="KW-1185">Reference proteome</keyword>
<protein>
    <submittedName>
        <fullName evidence="2">Uncharacterized protein</fullName>
    </submittedName>
</protein>
<accession>A0A2N8ZN46</accession>
<evidence type="ECO:0000313" key="1">
    <source>
        <dbReference type="EMBL" id="SON53304.1"/>
    </source>
</evidence>
<evidence type="ECO:0000313" key="3">
    <source>
        <dbReference type="Proteomes" id="UP000235828"/>
    </source>
</evidence>
<reference evidence="2 3" key="1">
    <citation type="submission" date="2017-10" db="EMBL/GenBank/DDBJ databases">
        <authorList>
            <person name="Banno H."/>
            <person name="Chua N.-H."/>
        </authorList>
    </citation>
    <scope>NUCLEOTIDE SEQUENCE [LARGE SCALE GENOMIC DNA]</scope>
    <source>
        <strain evidence="2">Vibrio tapetis CECT4600</strain>
    </source>
</reference>
<gene>
    <name evidence="1" type="ORF">VTAP4600_B1693</name>
    <name evidence="2" type="ORF">VTAP4600_B1701</name>
</gene>
<organism evidence="2 3">
    <name type="scientific">Vibrio tapetis subsp. tapetis</name>
    <dbReference type="NCBI Taxonomy" id="1671868"/>
    <lineage>
        <taxon>Bacteria</taxon>
        <taxon>Pseudomonadati</taxon>
        <taxon>Pseudomonadota</taxon>
        <taxon>Gammaproteobacteria</taxon>
        <taxon>Vibrionales</taxon>
        <taxon>Vibrionaceae</taxon>
        <taxon>Vibrio</taxon>
    </lineage>
</organism>
<evidence type="ECO:0000313" key="2">
    <source>
        <dbReference type="EMBL" id="SON53312.1"/>
    </source>
</evidence>
<dbReference type="Proteomes" id="UP000235828">
    <property type="component" value="Chromosome B"/>
</dbReference>
<dbReference type="EMBL" id="LT960612">
    <property type="protein sequence ID" value="SON53312.1"/>
    <property type="molecule type" value="Genomic_DNA"/>
</dbReference>
<name>A0A2N8ZN46_9VIBR</name>
<dbReference type="KEGG" id="vta:B1693"/>
<proteinExistence type="predicted"/>
<sequence>MGHAPVLKKTDMLEMPFNLLSASENVYPLIVIVNSSLVGCDKARSCLPVTGFSS</sequence>
<dbReference type="KEGG" id="vta:B1701"/>
<dbReference type="EMBL" id="LT960612">
    <property type="protein sequence ID" value="SON53304.1"/>
    <property type="molecule type" value="Genomic_DNA"/>
</dbReference>